<gene>
    <name evidence="7" type="ORF">LTR32_000593</name>
</gene>
<evidence type="ECO:0000256" key="3">
    <source>
        <dbReference type="ARBA" id="ARBA00022989"/>
    </source>
</evidence>
<evidence type="ECO:0000256" key="2">
    <source>
        <dbReference type="ARBA" id="ARBA00022692"/>
    </source>
</evidence>
<dbReference type="Gene3D" id="1.20.1250.20">
    <property type="entry name" value="MFS general substrate transporter like domains"/>
    <property type="match status" value="1"/>
</dbReference>
<dbReference type="PANTHER" id="PTHR23502">
    <property type="entry name" value="MAJOR FACILITATOR SUPERFAMILY"/>
    <property type="match status" value="1"/>
</dbReference>
<reference evidence="7 8" key="1">
    <citation type="submission" date="2023-08" db="EMBL/GenBank/DDBJ databases">
        <title>Black Yeasts Isolated from many extreme environments.</title>
        <authorList>
            <person name="Coleine C."/>
            <person name="Stajich J.E."/>
            <person name="Selbmann L."/>
        </authorList>
    </citation>
    <scope>NUCLEOTIDE SEQUENCE [LARGE SCALE GENOMIC DNA]</scope>
    <source>
        <strain evidence="7 8">CCFEE 5386</strain>
    </source>
</reference>
<name>A0ABR0LH05_9PEZI</name>
<feature type="transmembrane region" description="Helical" evidence="6">
    <location>
        <begin position="53"/>
        <end position="72"/>
    </location>
</feature>
<organism evidence="7 8">
    <name type="scientific">Rachicladosporium monterosium</name>
    <dbReference type="NCBI Taxonomy" id="1507873"/>
    <lineage>
        <taxon>Eukaryota</taxon>
        <taxon>Fungi</taxon>
        <taxon>Dikarya</taxon>
        <taxon>Ascomycota</taxon>
        <taxon>Pezizomycotina</taxon>
        <taxon>Dothideomycetes</taxon>
        <taxon>Dothideomycetidae</taxon>
        <taxon>Cladosporiales</taxon>
        <taxon>Cladosporiaceae</taxon>
        <taxon>Rachicladosporium</taxon>
    </lineage>
</organism>
<dbReference type="Pfam" id="PF07690">
    <property type="entry name" value="MFS_1"/>
    <property type="match status" value="1"/>
</dbReference>
<protein>
    <recommendedName>
        <fullName evidence="9">Major facilitator superfamily (MFS) profile domain-containing protein</fullName>
    </recommendedName>
</protein>
<evidence type="ECO:0000256" key="4">
    <source>
        <dbReference type="ARBA" id="ARBA00023136"/>
    </source>
</evidence>
<proteinExistence type="predicted"/>
<feature type="region of interest" description="Disordered" evidence="5">
    <location>
        <begin position="301"/>
        <end position="329"/>
    </location>
</feature>
<keyword evidence="3 6" id="KW-1133">Transmembrane helix</keyword>
<evidence type="ECO:0000313" key="7">
    <source>
        <dbReference type="EMBL" id="KAK5148077.1"/>
    </source>
</evidence>
<comment type="caution">
    <text evidence="7">The sequence shown here is derived from an EMBL/GenBank/DDBJ whole genome shotgun (WGS) entry which is preliminary data.</text>
</comment>
<dbReference type="Proteomes" id="UP001308179">
    <property type="component" value="Unassembled WGS sequence"/>
</dbReference>
<feature type="transmembrane region" description="Helical" evidence="6">
    <location>
        <begin position="97"/>
        <end position="118"/>
    </location>
</feature>
<dbReference type="EMBL" id="JAVRRR010000016">
    <property type="protein sequence ID" value="KAK5148077.1"/>
    <property type="molecule type" value="Genomic_DNA"/>
</dbReference>
<evidence type="ECO:0000256" key="6">
    <source>
        <dbReference type="SAM" id="Phobius"/>
    </source>
</evidence>
<feature type="transmembrane region" description="Helical" evidence="6">
    <location>
        <begin position="208"/>
        <end position="229"/>
    </location>
</feature>
<evidence type="ECO:0000256" key="5">
    <source>
        <dbReference type="SAM" id="MobiDB-lite"/>
    </source>
</evidence>
<dbReference type="SUPFAM" id="SSF103473">
    <property type="entry name" value="MFS general substrate transporter"/>
    <property type="match status" value="1"/>
</dbReference>
<feature type="compositionally biased region" description="Basic and acidic residues" evidence="5">
    <location>
        <begin position="309"/>
        <end position="319"/>
    </location>
</feature>
<keyword evidence="8" id="KW-1185">Reference proteome</keyword>
<comment type="subcellular location">
    <subcellularLocation>
        <location evidence="1">Membrane</location>
        <topology evidence="1">Multi-pass membrane protein</topology>
    </subcellularLocation>
</comment>
<keyword evidence="4 6" id="KW-0472">Membrane</keyword>
<keyword evidence="2 6" id="KW-0812">Transmembrane</keyword>
<feature type="transmembrane region" description="Helical" evidence="6">
    <location>
        <begin position="241"/>
        <end position="263"/>
    </location>
</feature>
<dbReference type="PANTHER" id="PTHR23502:SF157">
    <property type="entry name" value="MAJOR FACILITATOR SUPERFAMILY (MFS) PROFILE DOMAIN-CONTAINING PROTEIN-RELATED"/>
    <property type="match status" value="1"/>
</dbReference>
<sequence length="329" mass="35939">MPAVVAAGSLENMFDARGRIYLIHLWISGAVLGLALAPPFATYISASSLRWPTVYAIAAIVTFACTLFCLLMEESRPSQVLHQQVRKVSKQVDFDQLSADVGAVSIMAATVYGIIYLFSDALPTIYVDDFGLGAQPASLVFLAIALGIPLTFLSRIYDIRIANRIQELGRQIEPEDKIFGFYIAAPVLAISLWWFASTVPPLITKISPWVSVASLALIGFGVVEFDNVLSGYLTDSYTSYAASANAPMAFLRAIMSGIFPLIGRRMFSKLGNNNALFLLAALATCFCGVAVWFAFQGKQPRQRSPFASESRKTREDRSETYLAEKSGKV</sequence>
<feature type="transmembrane region" description="Helical" evidence="6">
    <location>
        <begin position="20"/>
        <end position="41"/>
    </location>
</feature>
<evidence type="ECO:0000256" key="1">
    <source>
        <dbReference type="ARBA" id="ARBA00004141"/>
    </source>
</evidence>
<evidence type="ECO:0000313" key="8">
    <source>
        <dbReference type="Proteomes" id="UP001308179"/>
    </source>
</evidence>
<feature type="transmembrane region" description="Helical" evidence="6">
    <location>
        <begin position="275"/>
        <end position="295"/>
    </location>
</feature>
<feature type="transmembrane region" description="Helical" evidence="6">
    <location>
        <begin position="138"/>
        <end position="157"/>
    </location>
</feature>
<evidence type="ECO:0008006" key="9">
    <source>
        <dbReference type="Google" id="ProtNLM"/>
    </source>
</evidence>
<dbReference type="InterPro" id="IPR036259">
    <property type="entry name" value="MFS_trans_sf"/>
</dbReference>
<feature type="transmembrane region" description="Helical" evidence="6">
    <location>
        <begin position="178"/>
        <end position="196"/>
    </location>
</feature>
<dbReference type="InterPro" id="IPR011701">
    <property type="entry name" value="MFS"/>
</dbReference>
<accession>A0ABR0LH05</accession>